<dbReference type="InterPro" id="IPR021655">
    <property type="entry name" value="Put_metal-bd"/>
</dbReference>
<feature type="signal peptide" evidence="2">
    <location>
        <begin position="1"/>
        <end position="23"/>
    </location>
</feature>
<feature type="chain" id="PRO_5040811721" evidence="2">
    <location>
        <begin position="24"/>
        <end position="681"/>
    </location>
</feature>
<keyword evidence="4" id="KW-1185">Reference proteome</keyword>
<protein>
    <submittedName>
        <fullName evidence="3">Metal-binding motif-containing protein</fullName>
    </submittedName>
</protein>
<keyword evidence="2" id="KW-0732">Signal</keyword>
<feature type="region of interest" description="Disordered" evidence="1">
    <location>
        <begin position="149"/>
        <end position="182"/>
    </location>
</feature>
<evidence type="ECO:0000313" key="4">
    <source>
        <dbReference type="Proteomes" id="UP001147653"/>
    </source>
</evidence>
<evidence type="ECO:0000256" key="2">
    <source>
        <dbReference type="SAM" id="SignalP"/>
    </source>
</evidence>
<evidence type="ECO:0000256" key="1">
    <source>
        <dbReference type="SAM" id="MobiDB-lite"/>
    </source>
</evidence>
<accession>A0A9X3S994</accession>
<name>A0A9X3S994_9ACTN</name>
<dbReference type="Pfam" id="PF11617">
    <property type="entry name" value="Cu-binding_MopE"/>
    <property type="match status" value="2"/>
</dbReference>
<dbReference type="Proteomes" id="UP001147653">
    <property type="component" value="Unassembled WGS sequence"/>
</dbReference>
<reference evidence="3" key="1">
    <citation type="submission" date="2022-10" db="EMBL/GenBank/DDBJ databases">
        <title>The WGS of Solirubrobacter phytolaccae KCTC 29190.</title>
        <authorList>
            <person name="Jiang Z."/>
        </authorList>
    </citation>
    <scope>NUCLEOTIDE SEQUENCE</scope>
    <source>
        <strain evidence="3">KCTC 29190</strain>
    </source>
</reference>
<dbReference type="AlphaFoldDB" id="A0A9X3S994"/>
<gene>
    <name evidence="3" type="ORF">OJ997_01815</name>
</gene>
<dbReference type="EMBL" id="JAPDDP010000002">
    <property type="protein sequence ID" value="MDA0179015.1"/>
    <property type="molecule type" value="Genomic_DNA"/>
</dbReference>
<proteinExistence type="predicted"/>
<dbReference type="RefSeq" id="WP_270023282.1">
    <property type="nucleotide sequence ID" value="NZ_JAPDDP010000002.1"/>
</dbReference>
<organism evidence="3 4">
    <name type="scientific">Solirubrobacter phytolaccae</name>
    <dbReference type="NCBI Taxonomy" id="1404360"/>
    <lineage>
        <taxon>Bacteria</taxon>
        <taxon>Bacillati</taxon>
        <taxon>Actinomycetota</taxon>
        <taxon>Thermoleophilia</taxon>
        <taxon>Solirubrobacterales</taxon>
        <taxon>Solirubrobacteraceae</taxon>
        <taxon>Solirubrobacter</taxon>
    </lineage>
</organism>
<comment type="caution">
    <text evidence="3">The sequence shown here is derived from an EMBL/GenBank/DDBJ whole genome shotgun (WGS) entry which is preliminary data.</text>
</comment>
<sequence length="681" mass="71041">MSTVRATLLLFALFLVAPSAAQAADIFAIGSQARLTHVGPDGTTTVGARNPSVAYNSANDEYLVVWVGNTATGVEDEILGQILDGSGTPKGAIQKLSDVPDSEPAPAQPIAGYSPVVNQYVVAYIATPKVIPGSPDNSPPLQREVIAQSVTATGVRSGNPARISDTDRNNADADQASDPAMAYDPEHDQYRFLWLSDATTEGDFEVSTQRASSGLINPDGFAESKVSTTVAGSADAPAIAYMPAQDRWAATWEGAVAGGTEIVAAILTISGGAVVAPAQISSGGGLATMPAIAVNTARNEVLISFVRNNLGTDGAEAFVQRVSSTGAQLPNATDQRISSMGPENNVAYDVSTSSPTTASYHPALDRYLVTWASENDLPGMVDGEIERYGQAIDGAGTEVETQDFRLTVSGNDGTTTSVPTGGATTAIPGKRAWLHVWSADDNRPPLADGEFELYGRFVGDDGDLDGHVVPADCNDGNAAIHPGVADMLDNGVDEDCSGADAQSPPPVVVPAGVDGDGDGFFAGQDCNDASRAIRPGAVEVKGNRVDENCDGVVEPFPTLTAGVVHNWGFKRNGSAFTLRVLQVTQQFPKGWKAEIKCSGKKCPFKAKTLKAAKVKRNASSVIGSLSSKQRKFRAGQTVEVWVSAPGFNTKVARIPLKKGKQPVIQALCVVPGQTKPQKSCT</sequence>
<evidence type="ECO:0000313" key="3">
    <source>
        <dbReference type="EMBL" id="MDA0179015.1"/>
    </source>
</evidence>